<dbReference type="InterPro" id="IPR036816">
    <property type="entry name" value="RNaseA-like_dom_sf"/>
</dbReference>
<keyword evidence="3" id="KW-1185">Reference proteome</keyword>
<organism evidence="2 3">
    <name type="scientific">Anabas testudineus</name>
    <name type="common">Climbing perch</name>
    <name type="synonym">Anthias testudineus</name>
    <dbReference type="NCBI Taxonomy" id="64144"/>
    <lineage>
        <taxon>Eukaryota</taxon>
        <taxon>Metazoa</taxon>
        <taxon>Chordata</taxon>
        <taxon>Craniata</taxon>
        <taxon>Vertebrata</taxon>
        <taxon>Euteleostomi</taxon>
        <taxon>Actinopterygii</taxon>
        <taxon>Neopterygii</taxon>
        <taxon>Teleostei</taxon>
        <taxon>Neoteleostei</taxon>
        <taxon>Acanthomorphata</taxon>
        <taxon>Anabantaria</taxon>
        <taxon>Anabantiformes</taxon>
        <taxon>Anabantoidei</taxon>
        <taxon>Anabantidae</taxon>
        <taxon>Anabas</taxon>
    </lineage>
</organism>
<reference evidence="2" key="2">
    <citation type="submission" date="2025-08" db="UniProtKB">
        <authorList>
            <consortium name="Ensembl"/>
        </authorList>
    </citation>
    <scope>IDENTIFICATION</scope>
</reference>
<evidence type="ECO:0000259" key="1">
    <source>
        <dbReference type="SMART" id="SM00092"/>
    </source>
</evidence>
<dbReference type="InParanoid" id="A0A3Q1J8M7"/>
<dbReference type="Proteomes" id="UP000265040">
    <property type="component" value="Chromosome 2"/>
</dbReference>
<dbReference type="InterPro" id="IPR023412">
    <property type="entry name" value="RNaseA_domain"/>
</dbReference>
<reference evidence="2" key="1">
    <citation type="submission" date="2021-04" db="EMBL/GenBank/DDBJ databases">
        <authorList>
            <consortium name="Wellcome Sanger Institute Data Sharing"/>
        </authorList>
    </citation>
    <scope>NUCLEOTIDE SEQUENCE [LARGE SCALE GENOMIC DNA]</scope>
</reference>
<dbReference type="Ensembl" id="ENSATET00000027193.2">
    <property type="protein sequence ID" value="ENSATEP00000026768.2"/>
    <property type="gene ID" value="ENSATEG00000018513.2"/>
</dbReference>
<proteinExistence type="predicted"/>
<evidence type="ECO:0000313" key="2">
    <source>
        <dbReference type="Ensembl" id="ENSATEP00000026768.2"/>
    </source>
</evidence>
<accession>A0A3Q1J8M7</accession>
<evidence type="ECO:0000313" key="3">
    <source>
        <dbReference type="Proteomes" id="UP000265040"/>
    </source>
</evidence>
<sequence>MKTVLCSFKIYKKENTEILLKAAFSAALDFYDKHVAPNMGINDCKDKLQRVGGDFNTFILTHRKTVEKLCRNVNGMRKLRDVNIIDCKVNKVGELYGAVVTIKCENGIPVNYCRSGSFSHCCPSTV</sequence>
<dbReference type="GeneTree" id="ENSGT01030000238765"/>
<reference evidence="2" key="3">
    <citation type="submission" date="2025-09" db="UniProtKB">
        <authorList>
            <consortium name="Ensembl"/>
        </authorList>
    </citation>
    <scope>IDENTIFICATION</scope>
</reference>
<protein>
    <recommendedName>
        <fullName evidence="1">Ribonuclease A-domain domain-containing protein</fullName>
    </recommendedName>
</protein>
<name>A0A3Q1J8M7_ANATE</name>
<dbReference type="SUPFAM" id="SSF54076">
    <property type="entry name" value="RNase A-like"/>
    <property type="match status" value="1"/>
</dbReference>
<feature type="domain" description="Ribonuclease A-domain" evidence="1">
    <location>
        <begin position="23"/>
        <end position="116"/>
    </location>
</feature>
<dbReference type="SMART" id="SM00092">
    <property type="entry name" value="RNAse_Pc"/>
    <property type="match status" value="1"/>
</dbReference>
<dbReference type="Gene3D" id="3.10.130.10">
    <property type="entry name" value="Ribonuclease A-like domain"/>
    <property type="match status" value="1"/>
</dbReference>
<dbReference type="AlphaFoldDB" id="A0A3Q1J8M7"/>